<evidence type="ECO:0000313" key="2">
    <source>
        <dbReference type="Proteomes" id="UP000015106"/>
    </source>
</evidence>
<sequence>MQRKMSCKNTKKAAGERQRWEHRMSRCCCRGFSLCPFVLCCSLPEFYACAPLLILLAELIMSAP</sequence>
<dbReference type="Gramene" id="TuG1812G0200000114.01.T01">
    <property type="protein sequence ID" value="TuG1812G0200000114.01.T01"/>
    <property type="gene ID" value="TuG1812G0200000114.01"/>
</dbReference>
<reference evidence="1" key="2">
    <citation type="submission" date="2018-03" db="EMBL/GenBank/DDBJ databases">
        <title>The Triticum urartu genome reveals the dynamic nature of wheat genome evolution.</title>
        <authorList>
            <person name="Ling H."/>
            <person name="Ma B."/>
            <person name="Shi X."/>
            <person name="Liu H."/>
            <person name="Dong L."/>
            <person name="Sun H."/>
            <person name="Cao Y."/>
            <person name="Gao Q."/>
            <person name="Zheng S."/>
            <person name="Li Y."/>
            <person name="Yu Y."/>
            <person name="Du H."/>
            <person name="Qi M."/>
            <person name="Li Y."/>
            <person name="Yu H."/>
            <person name="Cui Y."/>
            <person name="Wang N."/>
            <person name="Chen C."/>
            <person name="Wu H."/>
            <person name="Zhao Y."/>
            <person name="Zhang J."/>
            <person name="Li Y."/>
            <person name="Zhou W."/>
            <person name="Zhang B."/>
            <person name="Hu W."/>
            <person name="Eijk M."/>
            <person name="Tang J."/>
            <person name="Witsenboer H."/>
            <person name="Zhao S."/>
            <person name="Li Z."/>
            <person name="Zhang A."/>
            <person name="Wang D."/>
            <person name="Liang C."/>
        </authorList>
    </citation>
    <scope>NUCLEOTIDE SEQUENCE [LARGE SCALE GENOMIC DNA]</scope>
    <source>
        <strain evidence="1">cv. G1812</strain>
    </source>
</reference>
<proteinExistence type="predicted"/>
<protein>
    <submittedName>
        <fullName evidence="1">Uncharacterized protein</fullName>
    </submittedName>
</protein>
<dbReference type="EnsemblPlants" id="TuG1812G0200000114.01.T01">
    <property type="protein sequence ID" value="TuG1812G0200000114.01.T01"/>
    <property type="gene ID" value="TuG1812G0200000114.01"/>
</dbReference>
<reference evidence="1" key="3">
    <citation type="submission" date="2022-06" db="UniProtKB">
        <authorList>
            <consortium name="EnsemblPlants"/>
        </authorList>
    </citation>
    <scope>IDENTIFICATION</scope>
</reference>
<name>A0A8R7TBP3_TRIUA</name>
<dbReference type="Proteomes" id="UP000015106">
    <property type="component" value="Chromosome 2"/>
</dbReference>
<keyword evidence="2" id="KW-1185">Reference proteome</keyword>
<evidence type="ECO:0000313" key="1">
    <source>
        <dbReference type="EnsemblPlants" id="TuG1812G0200000114.01.T01"/>
    </source>
</evidence>
<dbReference type="AlphaFoldDB" id="A0A8R7TBP3"/>
<reference evidence="2" key="1">
    <citation type="journal article" date="2013" name="Nature">
        <title>Draft genome of the wheat A-genome progenitor Triticum urartu.</title>
        <authorList>
            <person name="Ling H.Q."/>
            <person name="Zhao S."/>
            <person name="Liu D."/>
            <person name="Wang J."/>
            <person name="Sun H."/>
            <person name="Zhang C."/>
            <person name="Fan H."/>
            <person name="Li D."/>
            <person name="Dong L."/>
            <person name="Tao Y."/>
            <person name="Gao C."/>
            <person name="Wu H."/>
            <person name="Li Y."/>
            <person name="Cui Y."/>
            <person name="Guo X."/>
            <person name="Zheng S."/>
            <person name="Wang B."/>
            <person name="Yu K."/>
            <person name="Liang Q."/>
            <person name="Yang W."/>
            <person name="Lou X."/>
            <person name="Chen J."/>
            <person name="Feng M."/>
            <person name="Jian J."/>
            <person name="Zhang X."/>
            <person name="Luo G."/>
            <person name="Jiang Y."/>
            <person name="Liu J."/>
            <person name="Wang Z."/>
            <person name="Sha Y."/>
            <person name="Zhang B."/>
            <person name="Wu H."/>
            <person name="Tang D."/>
            <person name="Shen Q."/>
            <person name="Xue P."/>
            <person name="Zou S."/>
            <person name="Wang X."/>
            <person name="Liu X."/>
            <person name="Wang F."/>
            <person name="Yang Y."/>
            <person name="An X."/>
            <person name="Dong Z."/>
            <person name="Zhang K."/>
            <person name="Zhang X."/>
            <person name="Luo M.C."/>
            <person name="Dvorak J."/>
            <person name="Tong Y."/>
            <person name="Wang J."/>
            <person name="Yang H."/>
            <person name="Li Z."/>
            <person name="Wang D."/>
            <person name="Zhang A."/>
            <person name="Wang J."/>
        </authorList>
    </citation>
    <scope>NUCLEOTIDE SEQUENCE</scope>
    <source>
        <strain evidence="2">cv. G1812</strain>
    </source>
</reference>
<organism evidence="1 2">
    <name type="scientific">Triticum urartu</name>
    <name type="common">Red wild einkorn</name>
    <name type="synonym">Crithodium urartu</name>
    <dbReference type="NCBI Taxonomy" id="4572"/>
    <lineage>
        <taxon>Eukaryota</taxon>
        <taxon>Viridiplantae</taxon>
        <taxon>Streptophyta</taxon>
        <taxon>Embryophyta</taxon>
        <taxon>Tracheophyta</taxon>
        <taxon>Spermatophyta</taxon>
        <taxon>Magnoliopsida</taxon>
        <taxon>Liliopsida</taxon>
        <taxon>Poales</taxon>
        <taxon>Poaceae</taxon>
        <taxon>BOP clade</taxon>
        <taxon>Pooideae</taxon>
        <taxon>Triticodae</taxon>
        <taxon>Triticeae</taxon>
        <taxon>Triticinae</taxon>
        <taxon>Triticum</taxon>
    </lineage>
</organism>
<accession>A0A8R7TBP3</accession>